<organism evidence="1 2">
    <name type="scientific">Dryococelus australis</name>
    <dbReference type="NCBI Taxonomy" id="614101"/>
    <lineage>
        <taxon>Eukaryota</taxon>
        <taxon>Metazoa</taxon>
        <taxon>Ecdysozoa</taxon>
        <taxon>Arthropoda</taxon>
        <taxon>Hexapoda</taxon>
        <taxon>Insecta</taxon>
        <taxon>Pterygota</taxon>
        <taxon>Neoptera</taxon>
        <taxon>Polyneoptera</taxon>
        <taxon>Phasmatodea</taxon>
        <taxon>Verophasmatodea</taxon>
        <taxon>Anareolatae</taxon>
        <taxon>Phasmatidae</taxon>
        <taxon>Eurycanthinae</taxon>
        <taxon>Dryococelus</taxon>
    </lineage>
</organism>
<name>A0ABQ9IIN6_9NEOP</name>
<dbReference type="EMBL" id="JARBHB010000001">
    <property type="protein sequence ID" value="KAJ8896501.1"/>
    <property type="molecule type" value="Genomic_DNA"/>
</dbReference>
<proteinExistence type="predicted"/>
<protein>
    <submittedName>
        <fullName evidence="1">Uncharacterized protein</fullName>
    </submittedName>
</protein>
<comment type="caution">
    <text evidence="1">The sequence shown here is derived from an EMBL/GenBank/DDBJ whole genome shotgun (WGS) entry which is preliminary data.</text>
</comment>
<gene>
    <name evidence="1" type="ORF">PR048_001845</name>
</gene>
<dbReference type="Proteomes" id="UP001159363">
    <property type="component" value="Chromosome 1"/>
</dbReference>
<evidence type="ECO:0000313" key="1">
    <source>
        <dbReference type="EMBL" id="KAJ8896501.1"/>
    </source>
</evidence>
<sequence>MFHGRIHVRSLSNPPQDIAEHFATTSFCRDAELKFPIARLEATRCGPASQLPAEPRVSHARENPLTSGVVRDDSHMQKSGGDLAGNRTQFTWWDASSLTTTSPRPLLVPRASCLSTSLSDLLREDYLSESRTPPLPPGNRQCATRQVCVGVTRQSARVRGAPASQQGTLRHFCAQFTVNILYQRSLNTQRHNDRVVPLMWACLFSELGARGSGNRHYVWLATAASQSACAGCKKGGSTVQPSLEGARVVPPPPPPKSRVVCRHGDGRSAANKKRHPAAEELSLVSASQHERTILRSAASLRYYSLDINTAPGNSAGLCRMSTCFLWDLSFTPFLHFGAAPYSPQFAPVGSQDLNVKSPPNFSILAKDYPESRTSAGRVKMAPEVPAPPPHLPNLARLQPWAACEYQKAVTPYHLCPSETARVQDAKHPLPPPPSRVCEALGVIHPSAHNRHFSQLTQDGDNCLLVLRLGAACRHPLPTIPQNRPESRMTATPSPSRLWPFLILHLSPAEPARVQRNMPLSMRPSRP</sequence>
<evidence type="ECO:0000313" key="2">
    <source>
        <dbReference type="Proteomes" id="UP001159363"/>
    </source>
</evidence>
<keyword evidence="2" id="KW-1185">Reference proteome</keyword>
<reference evidence="1 2" key="1">
    <citation type="submission" date="2023-02" db="EMBL/GenBank/DDBJ databases">
        <title>LHISI_Scaffold_Assembly.</title>
        <authorList>
            <person name="Stuart O.P."/>
            <person name="Cleave R."/>
            <person name="Magrath M.J.L."/>
            <person name="Mikheyev A.S."/>
        </authorList>
    </citation>
    <scope>NUCLEOTIDE SEQUENCE [LARGE SCALE GENOMIC DNA]</scope>
    <source>
        <strain evidence="1">Daus_M_001</strain>
        <tissue evidence="1">Leg muscle</tissue>
    </source>
</reference>
<accession>A0ABQ9IIN6</accession>